<keyword evidence="6" id="KW-0067">ATP-binding</keyword>
<reference evidence="10 11" key="1">
    <citation type="submission" date="2011-08" db="EMBL/GenBank/DDBJ databases">
        <authorList>
            <person name="Liu Z.J."/>
            <person name="Shi F.L."/>
            <person name="Lu J.Q."/>
            <person name="Li M."/>
            <person name="Wang Z.L."/>
        </authorList>
    </citation>
    <scope>NUCLEOTIDE SEQUENCE [LARGE SCALE GENOMIC DNA]</scope>
    <source>
        <strain evidence="10 11">USNM 41457</strain>
    </source>
</reference>
<dbReference type="GO" id="GO:0005737">
    <property type="term" value="C:cytoplasm"/>
    <property type="evidence" value="ECO:0007669"/>
    <property type="project" value="EnsemblFungi"/>
</dbReference>
<dbReference type="GO" id="GO:0007095">
    <property type="term" value="P:mitotic G2 DNA damage checkpoint signaling"/>
    <property type="evidence" value="ECO:0007669"/>
    <property type="project" value="EnsemblFungi"/>
</dbReference>
<keyword evidence="3" id="KW-0808">Transferase</keyword>
<protein>
    <recommendedName>
        <fullName evidence="1">non-specific serine/threonine protein kinase</fullName>
        <ecNumber evidence="1">2.7.11.1</ecNumber>
    </recommendedName>
</protein>
<dbReference type="GO" id="GO:0005634">
    <property type="term" value="C:nucleus"/>
    <property type="evidence" value="ECO:0007669"/>
    <property type="project" value="EnsemblFungi"/>
</dbReference>
<dbReference type="Gene3D" id="1.10.510.10">
    <property type="entry name" value="Transferase(Phosphotransferase) domain 1"/>
    <property type="match status" value="1"/>
</dbReference>
<reference evidence="11" key="2">
    <citation type="submission" date="2015-07" db="EMBL/GenBank/DDBJ databases">
        <title>Contrasting host-pathogen interactions and genome evolution in two generalist and specialist microsporidian pathogens of mosquitoes.</title>
        <authorList>
            <consortium name="The Broad Institute Genomics Platform"/>
            <consortium name="The Broad Institute Genome Sequencing Center for Infectious Disease"/>
            <person name="Cuomo C.A."/>
            <person name="Sanscrainte N.D."/>
            <person name="Goldberg J.M."/>
            <person name="Heiman D."/>
            <person name="Young S."/>
            <person name="Zeng Q."/>
            <person name="Becnel J.J."/>
            <person name="Birren B.W."/>
        </authorList>
    </citation>
    <scope>NUCLEOTIDE SEQUENCE [LARGE SCALE GENOMIC DNA]</scope>
    <source>
        <strain evidence="11">USNM 41457</strain>
    </source>
</reference>
<evidence type="ECO:0000256" key="2">
    <source>
        <dbReference type="ARBA" id="ARBA00022527"/>
    </source>
</evidence>
<dbReference type="GO" id="GO:0035861">
    <property type="term" value="C:site of double-strand break"/>
    <property type="evidence" value="ECO:0007669"/>
    <property type="project" value="EnsemblFungi"/>
</dbReference>
<evidence type="ECO:0000313" key="11">
    <source>
        <dbReference type="Proteomes" id="UP000003163"/>
    </source>
</evidence>
<evidence type="ECO:0000256" key="8">
    <source>
        <dbReference type="ARBA" id="ARBA00048679"/>
    </source>
</evidence>
<comment type="caution">
    <text evidence="10">The sequence shown here is derived from an EMBL/GenBank/DDBJ whole genome shotgun (WGS) entry which is preliminary data.</text>
</comment>
<comment type="catalytic activity">
    <reaction evidence="7">
        <text>L-threonyl-[protein] + ATP = O-phospho-L-threonyl-[protein] + ADP + H(+)</text>
        <dbReference type="Rhea" id="RHEA:46608"/>
        <dbReference type="Rhea" id="RHEA-COMP:11060"/>
        <dbReference type="Rhea" id="RHEA-COMP:11605"/>
        <dbReference type="ChEBI" id="CHEBI:15378"/>
        <dbReference type="ChEBI" id="CHEBI:30013"/>
        <dbReference type="ChEBI" id="CHEBI:30616"/>
        <dbReference type="ChEBI" id="CHEBI:61977"/>
        <dbReference type="ChEBI" id="CHEBI:456216"/>
        <dbReference type="EC" id="2.7.11.1"/>
    </reaction>
</comment>
<dbReference type="FunCoup" id="J9D7X2">
    <property type="interactions" value="134"/>
</dbReference>
<dbReference type="GO" id="GO:0051598">
    <property type="term" value="P:meiotic recombination checkpoint signaling"/>
    <property type="evidence" value="ECO:0007669"/>
    <property type="project" value="EnsemblFungi"/>
</dbReference>
<dbReference type="FunFam" id="1.10.510.10:FF:000571">
    <property type="entry name" value="Maternal embryonic leucine zipper kinase"/>
    <property type="match status" value="1"/>
</dbReference>
<dbReference type="PANTHER" id="PTHR24346">
    <property type="entry name" value="MAP/MICROTUBULE AFFINITY-REGULATING KINASE"/>
    <property type="match status" value="1"/>
</dbReference>
<dbReference type="InterPro" id="IPR000719">
    <property type="entry name" value="Prot_kinase_dom"/>
</dbReference>
<dbReference type="EMBL" id="AFBI03000028">
    <property type="protein sequence ID" value="EJW03896.1"/>
    <property type="molecule type" value="Genomic_DNA"/>
</dbReference>
<dbReference type="Pfam" id="PF00069">
    <property type="entry name" value="Pkinase"/>
    <property type="match status" value="1"/>
</dbReference>
<dbReference type="PANTHER" id="PTHR24346:SF107">
    <property type="entry name" value="SERINE_THREONINE-PROTEIN KINASE CHK1"/>
    <property type="match status" value="1"/>
</dbReference>
<dbReference type="OMA" id="DICHLYL"/>
<dbReference type="InParanoid" id="J9D7X2"/>
<dbReference type="InterPro" id="IPR011009">
    <property type="entry name" value="Kinase-like_dom_sf"/>
</dbReference>
<keyword evidence="5 10" id="KW-0418">Kinase</keyword>
<dbReference type="SUPFAM" id="SSF56112">
    <property type="entry name" value="Protein kinase-like (PK-like)"/>
    <property type="match status" value="1"/>
</dbReference>
<evidence type="ECO:0000313" key="10">
    <source>
        <dbReference type="EMBL" id="EJW03896.1"/>
    </source>
</evidence>
<dbReference type="OrthoDB" id="539158at2759"/>
<accession>J9D7X2</accession>
<dbReference type="HOGENOM" id="CLU_000288_59_8_1"/>
<dbReference type="PROSITE" id="PS00108">
    <property type="entry name" value="PROTEIN_KINASE_ST"/>
    <property type="match status" value="1"/>
</dbReference>
<dbReference type="GO" id="GO:0005524">
    <property type="term" value="F:ATP binding"/>
    <property type="evidence" value="ECO:0007669"/>
    <property type="project" value="UniProtKB-KW"/>
</dbReference>
<name>J9D7X2_EDHAE</name>
<gene>
    <name evidence="10" type="ORF">EDEG_01806</name>
</gene>
<evidence type="ECO:0000256" key="6">
    <source>
        <dbReference type="ARBA" id="ARBA00022840"/>
    </source>
</evidence>
<evidence type="ECO:0000256" key="3">
    <source>
        <dbReference type="ARBA" id="ARBA00022679"/>
    </source>
</evidence>
<comment type="catalytic activity">
    <reaction evidence="8">
        <text>L-seryl-[protein] + ATP = O-phospho-L-seryl-[protein] + ADP + H(+)</text>
        <dbReference type="Rhea" id="RHEA:17989"/>
        <dbReference type="Rhea" id="RHEA-COMP:9863"/>
        <dbReference type="Rhea" id="RHEA-COMP:11604"/>
        <dbReference type="ChEBI" id="CHEBI:15378"/>
        <dbReference type="ChEBI" id="CHEBI:29999"/>
        <dbReference type="ChEBI" id="CHEBI:30616"/>
        <dbReference type="ChEBI" id="CHEBI:83421"/>
        <dbReference type="ChEBI" id="CHEBI:456216"/>
        <dbReference type="EC" id="2.7.11.1"/>
    </reaction>
</comment>
<evidence type="ECO:0000256" key="7">
    <source>
        <dbReference type="ARBA" id="ARBA00047899"/>
    </source>
</evidence>
<evidence type="ECO:0000256" key="4">
    <source>
        <dbReference type="ARBA" id="ARBA00022741"/>
    </source>
</evidence>
<sequence>MTFHYEILSTLSSGSTGVVKKAKLNNITYAVKIIKHVKKNTREILKEIKIHSFLKHPNIIKFVDYYNTNASTYIIMELAESELFDLIEPGEGLHIKLVQFYFKQLLSAVRYLHDNGIVHRDIKPENILLDCFGNIKLSDFGFSTLYKFQGKERVLSSCVGSYRYMAPEVFIAKYDHKVDIWSCGIVLLVLIVGDLSWDKAIIEDENFVTYKQMQTHNYYPFNKMSPHMLKIFKEMCHLNPKHRPSAAQILENDWLKTKSSLEDDFGLCKNKLLLMDYLSPKIVNRISFSQPERANQVTGKTVAICSQPGINTFDLPALKRIYLPILFSIPIITHMLEEILTDMVVPYSNTDNIVVFNTVDKSKSELCGEISIEKMSDRYCISFTRTKGDCIEFRRFFNIISEKIGLDAKKLSEID</sequence>
<evidence type="ECO:0000256" key="5">
    <source>
        <dbReference type="ARBA" id="ARBA00022777"/>
    </source>
</evidence>
<proteinExistence type="predicted"/>
<dbReference type="GO" id="GO:0004674">
    <property type="term" value="F:protein serine/threonine kinase activity"/>
    <property type="evidence" value="ECO:0007669"/>
    <property type="project" value="UniProtKB-KW"/>
</dbReference>
<dbReference type="EC" id="2.7.11.1" evidence="1"/>
<keyword evidence="11" id="KW-1185">Reference proteome</keyword>
<feature type="domain" description="Protein kinase" evidence="9">
    <location>
        <begin position="5"/>
        <end position="255"/>
    </location>
</feature>
<evidence type="ECO:0000256" key="1">
    <source>
        <dbReference type="ARBA" id="ARBA00012513"/>
    </source>
</evidence>
<dbReference type="InterPro" id="IPR008271">
    <property type="entry name" value="Ser/Thr_kinase_AS"/>
</dbReference>
<dbReference type="Proteomes" id="UP000003163">
    <property type="component" value="Unassembled WGS sequence"/>
</dbReference>
<dbReference type="AlphaFoldDB" id="J9D7X2"/>
<dbReference type="GO" id="GO:0000785">
    <property type="term" value="C:chromatin"/>
    <property type="evidence" value="ECO:0007669"/>
    <property type="project" value="EnsemblFungi"/>
</dbReference>
<dbReference type="STRING" id="1003232.J9D7X2"/>
<dbReference type="GO" id="GO:0000122">
    <property type="term" value="P:negative regulation of transcription by RNA polymerase II"/>
    <property type="evidence" value="ECO:0007669"/>
    <property type="project" value="EnsemblFungi"/>
</dbReference>
<dbReference type="VEuPathDB" id="MicrosporidiaDB:EDEG_01806"/>
<keyword evidence="2" id="KW-0723">Serine/threonine-protein kinase</keyword>
<keyword evidence="4" id="KW-0547">Nucleotide-binding</keyword>
<organism evidence="10 11">
    <name type="scientific">Edhazardia aedis (strain USNM 41457)</name>
    <name type="common">Microsporidian parasite</name>
    <dbReference type="NCBI Taxonomy" id="1003232"/>
    <lineage>
        <taxon>Eukaryota</taxon>
        <taxon>Fungi</taxon>
        <taxon>Fungi incertae sedis</taxon>
        <taxon>Microsporidia</taxon>
        <taxon>Edhazardia</taxon>
    </lineage>
</organism>
<dbReference type="PROSITE" id="PS50011">
    <property type="entry name" value="PROTEIN_KINASE_DOM"/>
    <property type="match status" value="1"/>
</dbReference>
<evidence type="ECO:0000259" key="9">
    <source>
        <dbReference type="PROSITE" id="PS50011"/>
    </source>
</evidence>
<dbReference type="SMART" id="SM00220">
    <property type="entry name" value="S_TKc"/>
    <property type="match status" value="1"/>
</dbReference>